<dbReference type="AlphaFoldDB" id="A0A517QJT9"/>
<organism evidence="1 2">
    <name type="scientific">Thalassoglobus polymorphus</name>
    <dbReference type="NCBI Taxonomy" id="2527994"/>
    <lineage>
        <taxon>Bacteria</taxon>
        <taxon>Pseudomonadati</taxon>
        <taxon>Planctomycetota</taxon>
        <taxon>Planctomycetia</taxon>
        <taxon>Planctomycetales</taxon>
        <taxon>Planctomycetaceae</taxon>
        <taxon>Thalassoglobus</taxon>
    </lineage>
</organism>
<evidence type="ECO:0000313" key="1">
    <source>
        <dbReference type="EMBL" id="QDT31912.1"/>
    </source>
</evidence>
<sequence>MNMERTNFPHCSLVYPGVMLGTVAHAVAVARYPSLSHEQSWDGGNYCIQDSDGSRGTISFDRSTFVAAFFSEESERNPFVRGSQCHVEDYLAGLSGEIKSLAYNEAFQYLLQDWDGGSQPIVTSVFWGDSKSDYIQASENWDSVYRNGAYLIEKQLSPFDKALYLWADYFQFSRKELVLVQSIYQQKMKVGDSDLHLSHSEVNALRAMAINEDSLNECEESFSEINISL</sequence>
<accession>A0A517QJT9</accession>
<evidence type="ECO:0000313" key="2">
    <source>
        <dbReference type="Proteomes" id="UP000315724"/>
    </source>
</evidence>
<name>A0A517QJT9_9PLAN</name>
<proteinExistence type="predicted"/>
<dbReference type="Proteomes" id="UP000315724">
    <property type="component" value="Chromosome"/>
</dbReference>
<dbReference type="OrthoDB" id="248740at2"/>
<reference evidence="1 2" key="1">
    <citation type="submission" date="2019-02" db="EMBL/GenBank/DDBJ databases">
        <title>Deep-cultivation of Planctomycetes and their phenomic and genomic characterization uncovers novel biology.</title>
        <authorList>
            <person name="Wiegand S."/>
            <person name="Jogler M."/>
            <person name="Boedeker C."/>
            <person name="Pinto D."/>
            <person name="Vollmers J."/>
            <person name="Rivas-Marin E."/>
            <person name="Kohn T."/>
            <person name="Peeters S.H."/>
            <person name="Heuer A."/>
            <person name="Rast P."/>
            <person name="Oberbeckmann S."/>
            <person name="Bunk B."/>
            <person name="Jeske O."/>
            <person name="Meyerdierks A."/>
            <person name="Storesund J.E."/>
            <person name="Kallscheuer N."/>
            <person name="Luecker S."/>
            <person name="Lage O.M."/>
            <person name="Pohl T."/>
            <person name="Merkel B.J."/>
            <person name="Hornburger P."/>
            <person name="Mueller R.-W."/>
            <person name="Bruemmer F."/>
            <person name="Labrenz M."/>
            <person name="Spormann A.M."/>
            <person name="Op den Camp H."/>
            <person name="Overmann J."/>
            <person name="Amann R."/>
            <person name="Jetten M.S.M."/>
            <person name="Mascher T."/>
            <person name="Medema M.H."/>
            <person name="Devos D.P."/>
            <person name="Kaster A.-K."/>
            <person name="Ovreas L."/>
            <person name="Rohde M."/>
            <person name="Galperin M.Y."/>
            <person name="Jogler C."/>
        </authorList>
    </citation>
    <scope>NUCLEOTIDE SEQUENCE [LARGE SCALE GENOMIC DNA]</scope>
    <source>
        <strain evidence="1 2">Mal48</strain>
    </source>
</reference>
<protein>
    <submittedName>
        <fullName evidence="1">Uncharacterized protein</fullName>
    </submittedName>
</protein>
<dbReference type="KEGG" id="tpol:Mal48_11490"/>
<dbReference type="RefSeq" id="WP_145196842.1">
    <property type="nucleotide sequence ID" value="NZ_CP036267.1"/>
</dbReference>
<gene>
    <name evidence="1" type="ORF">Mal48_11490</name>
</gene>
<dbReference type="EMBL" id="CP036267">
    <property type="protein sequence ID" value="QDT31912.1"/>
    <property type="molecule type" value="Genomic_DNA"/>
</dbReference>
<keyword evidence="2" id="KW-1185">Reference proteome</keyword>